<dbReference type="GO" id="GO:0005634">
    <property type="term" value="C:nucleus"/>
    <property type="evidence" value="ECO:0007669"/>
    <property type="project" value="UniProtKB-SubCell"/>
</dbReference>
<protein>
    <recommendedName>
        <fullName evidence="9">DDE Tnp4 domain-containing protein</fullName>
    </recommendedName>
</protein>
<dbReference type="GO" id="GO:0004518">
    <property type="term" value="F:nuclease activity"/>
    <property type="evidence" value="ECO:0007669"/>
    <property type="project" value="UniProtKB-KW"/>
</dbReference>
<feature type="domain" description="DDE Tnp4" evidence="9">
    <location>
        <begin position="178"/>
        <end position="344"/>
    </location>
</feature>
<evidence type="ECO:0000256" key="3">
    <source>
        <dbReference type="ARBA" id="ARBA00006958"/>
    </source>
</evidence>
<evidence type="ECO:0000259" key="9">
    <source>
        <dbReference type="Pfam" id="PF13359"/>
    </source>
</evidence>
<dbReference type="InterPro" id="IPR045249">
    <property type="entry name" value="HARBI1-like"/>
</dbReference>
<comment type="cofactor">
    <cofactor evidence="1">
        <name>a divalent metal cation</name>
        <dbReference type="ChEBI" id="CHEBI:60240"/>
    </cofactor>
</comment>
<proteinExistence type="inferred from homology"/>
<evidence type="ECO:0000256" key="4">
    <source>
        <dbReference type="ARBA" id="ARBA00022722"/>
    </source>
</evidence>
<dbReference type="InterPro" id="IPR027806">
    <property type="entry name" value="HARBI1_dom"/>
</dbReference>
<dbReference type="Pfam" id="PF13359">
    <property type="entry name" value="DDE_Tnp_4"/>
    <property type="match status" value="1"/>
</dbReference>
<dbReference type="PANTHER" id="PTHR22930">
    <property type="match status" value="1"/>
</dbReference>
<accession>A0AAV5IQZ3</accession>
<evidence type="ECO:0000256" key="1">
    <source>
        <dbReference type="ARBA" id="ARBA00001968"/>
    </source>
</evidence>
<evidence type="ECO:0000256" key="7">
    <source>
        <dbReference type="ARBA" id="ARBA00023242"/>
    </source>
</evidence>
<comment type="subcellular location">
    <subcellularLocation>
        <location evidence="2">Nucleus</location>
    </subcellularLocation>
</comment>
<organism evidence="10 11">
    <name type="scientific">Rubroshorea leprosula</name>
    <dbReference type="NCBI Taxonomy" id="152421"/>
    <lineage>
        <taxon>Eukaryota</taxon>
        <taxon>Viridiplantae</taxon>
        <taxon>Streptophyta</taxon>
        <taxon>Embryophyta</taxon>
        <taxon>Tracheophyta</taxon>
        <taxon>Spermatophyta</taxon>
        <taxon>Magnoliopsida</taxon>
        <taxon>eudicotyledons</taxon>
        <taxon>Gunneridae</taxon>
        <taxon>Pentapetalae</taxon>
        <taxon>rosids</taxon>
        <taxon>malvids</taxon>
        <taxon>Malvales</taxon>
        <taxon>Dipterocarpaceae</taxon>
        <taxon>Rubroshorea</taxon>
    </lineage>
</organism>
<evidence type="ECO:0000256" key="2">
    <source>
        <dbReference type="ARBA" id="ARBA00004123"/>
    </source>
</evidence>
<keyword evidence="7" id="KW-0539">Nucleus</keyword>
<reference evidence="10 11" key="1">
    <citation type="journal article" date="2021" name="Commun. Biol.">
        <title>The genome of Shorea leprosula (Dipterocarpaceae) highlights the ecological relevance of drought in aseasonal tropical rainforests.</title>
        <authorList>
            <person name="Ng K.K.S."/>
            <person name="Kobayashi M.J."/>
            <person name="Fawcett J.A."/>
            <person name="Hatakeyama M."/>
            <person name="Paape T."/>
            <person name="Ng C.H."/>
            <person name="Ang C.C."/>
            <person name="Tnah L.H."/>
            <person name="Lee C.T."/>
            <person name="Nishiyama T."/>
            <person name="Sese J."/>
            <person name="O'Brien M.J."/>
            <person name="Copetti D."/>
            <person name="Mohd Noor M.I."/>
            <person name="Ong R.C."/>
            <person name="Putra M."/>
            <person name="Sireger I.Z."/>
            <person name="Indrioko S."/>
            <person name="Kosugi Y."/>
            <person name="Izuno A."/>
            <person name="Isagi Y."/>
            <person name="Lee S.L."/>
            <person name="Shimizu K.K."/>
        </authorList>
    </citation>
    <scope>NUCLEOTIDE SEQUENCE [LARGE SCALE GENOMIC DNA]</scope>
    <source>
        <strain evidence="10">214</strain>
    </source>
</reference>
<dbReference type="EMBL" id="BPVZ01000016">
    <property type="protein sequence ID" value="GKV01021.1"/>
    <property type="molecule type" value="Genomic_DNA"/>
</dbReference>
<dbReference type="GO" id="GO:0016787">
    <property type="term" value="F:hydrolase activity"/>
    <property type="evidence" value="ECO:0007669"/>
    <property type="project" value="UniProtKB-KW"/>
</dbReference>
<evidence type="ECO:0000256" key="5">
    <source>
        <dbReference type="ARBA" id="ARBA00022723"/>
    </source>
</evidence>
<keyword evidence="6" id="KW-0378">Hydrolase</keyword>
<evidence type="ECO:0000256" key="6">
    <source>
        <dbReference type="ARBA" id="ARBA00022801"/>
    </source>
</evidence>
<feature type="compositionally biased region" description="Basic residues" evidence="8">
    <location>
        <begin position="1"/>
        <end position="14"/>
    </location>
</feature>
<keyword evidence="4" id="KW-0540">Nuclease</keyword>
<evidence type="ECO:0000313" key="11">
    <source>
        <dbReference type="Proteomes" id="UP001054252"/>
    </source>
</evidence>
<evidence type="ECO:0000256" key="8">
    <source>
        <dbReference type="SAM" id="MobiDB-lite"/>
    </source>
</evidence>
<keyword evidence="11" id="KW-1185">Reference proteome</keyword>
<comment type="similarity">
    <text evidence="3">Belongs to the HARBI1 family.</text>
</comment>
<sequence length="396" mass="45456">MGPARGLKKRRKVEKNRAENGSGSGSGSGSSEKEASVDWWDEFSKRITGRHSPQKGLDNFQSIFKMSRRTFNYICSLVKDHMMAKSRNFTFTNGKPVSFHEQVAVALRRLGSGDSLLTIGDLFGLHHCTVSQMTWRFVEAMEDRALHHLQWASNETEMTEIKSTFEKMQGLPNCCGVIDTTHITMCLPSSDPESKVWLDHQKNYSMVLQAIVDTKMRFRDIITGWPGKMEDWLVFQSSNFYKLCDKGERLNGKTLVFSEGLEIQEYIIGDSGYPLLPYLLVPYEGKELPESKAEFNKRLSATRLVARRAFARLKEMWRIIHGEMCRPDKHKLPRIILVCCLLHNIVIDLEDEFQDEFTLSYGHDEDHKQRICWSMDVKGVVLRDKLSLHLSGKLSP</sequence>
<dbReference type="Proteomes" id="UP001054252">
    <property type="component" value="Unassembled WGS sequence"/>
</dbReference>
<name>A0AAV5IQZ3_9ROSI</name>
<gene>
    <name evidence="10" type="ORF">SLEP1_g13621</name>
</gene>
<feature type="region of interest" description="Disordered" evidence="8">
    <location>
        <begin position="1"/>
        <end position="34"/>
    </location>
</feature>
<keyword evidence="5" id="KW-0479">Metal-binding</keyword>
<dbReference type="GO" id="GO:0046872">
    <property type="term" value="F:metal ion binding"/>
    <property type="evidence" value="ECO:0007669"/>
    <property type="project" value="UniProtKB-KW"/>
</dbReference>
<evidence type="ECO:0000313" key="10">
    <source>
        <dbReference type="EMBL" id="GKV01021.1"/>
    </source>
</evidence>
<dbReference type="AlphaFoldDB" id="A0AAV5IQZ3"/>
<dbReference type="PANTHER" id="PTHR22930:SF291">
    <property type="entry name" value="EXPRESSED PROTEIN"/>
    <property type="match status" value="1"/>
</dbReference>
<comment type="caution">
    <text evidence="10">The sequence shown here is derived from an EMBL/GenBank/DDBJ whole genome shotgun (WGS) entry which is preliminary data.</text>
</comment>